<dbReference type="InterPro" id="IPR038971">
    <property type="entry name" value="SMR11/SMR16"/>
</dbReference>
<dbReference type="InParanoid" id="A0A1Q3D2Y7"/>
<organism evidence="1 2">
    <name type="scientific">Cephalotus follicularis</name>
    <name type="common">Albany pitcher plant</name>
    <dbReference type="NCBI Taxonomy" id="3775"/>
    <lineage>
        <taxon>Eukaryota</taxon>
        <taxon>Viridiplantae</taxon>
        <taxon>Streptophyta</taxon>
        <taxon>Embryophyta</taxon>
        <taxon>Tracheophyta</taxon>
        <taxon>Spermatophyta</taxon>
        <taxon>Magnoliopsida</taxon>
        <taxon>eudicotyledons</taxon>
        <taxon>Gunneridae</taxon>
        <taxon>Pentapetalae</taxon>
        <taxon>rosids</taxon>
        <taxon>fabids</taxon>
        <taxon>Oxalidales</taxon>
        <taxon>Cephalotaceae</taxon>
        <taxon>Cephalotus</taxon>
    </lineage>
</organism>
<dbReference type="OrthoDB" id="777328at2759"/>
<sequence length="233" mass="25838">MDSTTFSGQMISLDKLDEVGVLEANKQVVESAITAEGPITPDNNREDFSIDCSSPLTALKRPSKLLCFDSSKDINEEPCVCIGDRSPQTPKDGVFDPFAPCPNDSGLAPLCKKYIDEERSNVARRLNFDSSAKALEEYDIGVDGVETISDEEMFESVYENLLDAIVTKQFEVFMSQIPDIDWDPNVCKTPPSAPCLNGFDENCPDAPMKASWKSRKIDMGLCRKLEFDNDDIL</sequence>
<reference evidence="2" key="1">
    <citation type="submission" date="2016-04" db="EMBL/GenBank/DDBJ databases">
        <title>Cephalotus genome sequencing.</title>
        <authorList>
            <person name="Fukushima K."/>
            <person name="Hasebe M."/>
            <person name="Fang X."/>
        </authorList>
    </citation>
    <scope>NUCLEOTIDE SEQUENCE [LARGE SCALE GENOMIC DNA]</scope>
    <source>
        <strain evidence="2">cv. St1</strain>
    </source>
</reference>
<name>A0A1Q3D2Y7_CEPFO</name>
<accession>A0A1Q3D2Y7</accession>
<dbReference type="AlphaFoldDB" id="A0A1Q3D2Y7"/>
<dbReference type="PANTHER" id="PTHR36310:SF1">
    <property type="entry name" value="CYCLIN-DEPENDENT PROTEIN KINASE INHIBITOR SMR11"/>
    <property type="match status" value="1"/>
</dbReference>
<evidence type="ECO:0000313" key="1">
    <source>
        <dbReference type="EMBL" id="GAV86829.1"/>
    </source>
</evidence>
<dbReference type="STRING" id="3775.A0A1Q3D2Y7"/>
<dbReference type="EMBL" id="BDDD01004061">
    <property type="protein sequence ID" value="GAV86829.1"/>
    <property type="molecule type" value="Genomic_DNA"/>
</dbReference>
<dbReference type="PANTHER" id="PTHR36310">
    <property type="entry name" value="CYCLIN-DEPENDENT PROTEIN KINASE INHIBITOR SMR11"/>
    <property type="match status" value="1"/>
</dbReference>
<dbReference type="FunCoup" id="A0A1Q3D2Y7">
    <property type="interactions" value="4"/>
</dbReference>
<protein>
    <submittedName>
        <fullName evidence="1">Uncharacterized protein</fullName>
    </submittedName>
</protein>
<keyword evidence="2" id="KW-1185">Reference proteome</keyword>
<proteinExistence type="predicted"/>
<evidence type="ECO:0000313" key="2">
    <source>
        <dbReference type="Proteomes" id="UP000187406"/>
    </source>
</evidence>
<gene>
    <name evidence="1" type="ORF">CFOL_v3_30255</name>
</gene>
<comment type="caution">
    <text evidence="1">The sequence shown here is derived from an EMBL/GenBank/DDBJ whole genome shotgun (WGS) entry which is preliminary data.</text>
</comment>
<dbReference type="Proteomes" id="UP000187406">
    <property type="component" value="Unassembled WGS sequence"/>
</dbReference>